<sequence length="1154" mass="123731">MRCAAAGALGIAMVTAGTSVHAQAGEIAFSLTARPLADALLQVSRQANVDVTAPEALTRGRTAPAVDGRMTARDALERLLAGSGLRLRQNGETSFLVESARGNGAAPGDGGAAARSGRGTIAGSLNEETTGAALKGARVEIQETGDVVATDELGQFRFANVPAGRVTLSVSYLGYPTTTMSVEVSARETANAPITLVAAGRNPEIIVMGQVSARAQALNQERTAENSSTIISGDLLGNFNGTTISDSMRRAPGIAFQQSNDTGDGTNVIVRGLSPDYNQIKLNGIALPEGSGIGRSANLNNILSSAVSEIRINKTLLANHESAGTGGLIEIETKSPLDRPRRYFNLSADGTKLGKGFGYEYLVSGTASARFGASGNFGISASVQFRKQDLTTYSYNAQGTPGAYLPLAPNGQPATLADLDPRTPFPFYDGAEYLIVGSQTNRNHVAAETLNVSLSAEWAVSSSTTLQVDYVGSRREQNALNMNYNIRAGFGQYGSLRAVPAENGALRYVYGDASNVVRVSNFVQYTPNSKDETDNLSFRGKSALGPLTLNYSAGFAEGRSATPFSANFTLLNDVTPSSVLAPEAINPDTGTVTSYFGPRVGRGVPIPLLTAAGFETLRTLPLSRFAGVYASENLRGKSNNWTGDVSAKYEFGPGILKYVEAGIQYRRSNFRNFSSNSLTYNPIYGPPPAYYQAPLPEIGLIYANLPFSAVAGDTVYRFLTEESVRTFLNNLDNLVTGGHATFLKTPRDPIMDQQYTIEENIAAYIQARADIGKVEVIGGLRIDRNKVDAAFLNSISVADASWLTDQAFSNANRKLVTASDVLTSYLPRVLANYRPAENLIVRAGYFSTVARPQIQQLNRSRNVSFFAARVFGPGGNQPGLMVQEGNPALKPAMTHNFDIGAEWYDGQVGALKVNVFYKRIKNLLEANILTGLSSLGEGFVLPDHPLLNPLPADTYVSYTIPINNPKLAKVWGVEVSAEKRLSFLPGFLSGFGIYTNYTFSKSQKSTTLNWSSAPVYGANGALLRRENIAYQRILPFDNSPRHSGTAGLTYTRPGFDASLYYSAQSRRQGPSGERGFLLDTYYEAATSLDFRAVYNFKLAGADLRFNVEGRNLLRGTADAVNEETVGGVGETPKYYINGYYFGGRKVTLGLSANF</sequence>
<evidence type="ECO:0000313" key="14">
    <source>
        <dbReference type="EMBL" id="MBY8823248.1"/>
    </source>
</evidence>
<protein>
    <submittedName>
        <fullName evidence="14">TonB-dependent receptor</fullName>
    </submittedName>
</protein>
<keyword evidence="5 10" id="KW-0812">Transmembrane</keyword>
<evidence type="ECO:0000256" key="9">
    <source>
        <dbReference type="ARBA" id="ARBA00023237"/>
    </source>
</evidence>
<evidence type="ECO:0000256" key="12">
    <source>
        <dbReference type="SAM" id="SignalP"/>
    </source>
</evidence>
<feature type="chain" id="PRO_5045090021" evidence="12">
    <location>
        <begin position="25"/>
        <end position="1154"/>
    </location>
</feature>
<dbReference type="InterPro" id="IPR010104">
    <property type="entry name" value="TonB_rcpt_bac"/>
</dbReference>
<dbReference type="Gene3D" id="2.40.170.20">
    <property type="entry name" value="TonB-dependent receptor, beta-barrel domain"/>
    <property type="match status" value="1"/>
</dbReference>
<keyword evidence="9 10" id="KW-0998">Cell outer membrane</keyword>
<comment type="similarity">
    <text evidence="10 11">Belongs to the TonB-dependent receptor family.</text>
</comment>
<keyword evidence="8 10" id="KW-0472">Membrane</keyword>
<dbReference type="Gene3D" id="3.55.50.30">
    <property type="match status" value="1"/>
</dbReference>
<dbReference type="EMBL" id="JAINVV010000005">
    <property type="protein sequence ID" value="MBY8823248.1"/>
    <property type="molecule type" value="Genomic_DNA"/>
</dbReference>
<dbReference type="PANTHER" id="PTHR40980:SF4">
    <property type="entry name" value="TONB-DEPENDENT RECEPTOR-LIKE BETA-BARREL DOMAIN-CONTAINING PROTEIN"/>
    <property type="match status" value="1"/>
</dbReference>
<dbReference type="Pfam" id="PF13620">
    <property type="entry name" value="CarboxypepD_reg"/>
    <property type="match status" value="1"/>
</dbReference>
<dbReference type="Proteomes" id="UP000706039">
    <property type="component" value="Unassembled WGS sequence"/>
</dbReference>
<evidence type="ECO:0000256" key="1">
    <source>
        <dbReference type="ARBA" id="ARBA00004571"/>
    </source>
</evidence>
<dbReference type="InterPro" id="IPR000531">
    <property type="entry name" value="Beta-barrel_TonB"/>
</dbReference>
<keyword evidence="7 11" id="KW-0798">TonB box</keyword>
<dbReference type="Pfam" id="PF00593">
    <property type="entry name" value="TonB_dep_Rec_b-barrel"/>
    <property type="match status" value="1"/>
</dbReference>
<keyword evidence="4" id="KW-0410">Iron transport</keyword>
<evidence type="ECO:0000256" key="3">
    <source>
        <dbReference type="ARBA" id="ARBA00022452"/>
    </source>
</evidence>
<evidence type="ECO:0000256" key="7">
    <source>
        <dbReference type="ARBA" id="ARBA00023077"/>
    </source>
</evidence>
<dbReference type="RefSeq" id="WP_222990365.1">
    <property type="nucleotide sequence ID" value="NZ_JAINVV010000005.1"/>
</dbReference>
<keyword evidence="4" id="KW-0406">Ion transport</keyword>
<dbReference type="InterPro" id="IPR012910">
    <property type="entry name" value="Plug_dom"/>
</dbReference>
<evidence type="ECO:0000256" key="8">
    <source>
        <dbReference type="ARBA" id="ARBA00023136"/>
    </source>
</evidence>
<dbReference type="SUPFAM" id="SSF56935">
    <property type="entry name" value="Porins"/>
    <property type="match status" value="1"/>
</dbReference>
<dbReference type="PANTHER" id="PTHR40980">
    <property type="entry name" value="PLUG DOMAIN-CONTAINING PROTEIN"/>
    <property type="match status" value="1"/>
</dbReference>
<dbReference type="SMART" id="SM00965">
    <property type="entry name" value="STN"/>
    <property type="match status" value="1"/>
</dbReference>
<evidence type="ECO:0000256" key="2">
    <source>
        <dbReference type="ARBA" id="ARBA00022448"/>
    </source>
</evidence>
<evidence type="ECO:0000256" key="6">
    <source>
        <dbReference type="ARBA" id="ARBA00023004"/>
    </source>
</evidence>
<dbReference type="Gene3D" id="2.60.40.1120">
    <property type="entry name" value="Carboxypeptidase-like, regulatory domain"/>
    <property type="match status" value="1"/>
</dbReference>
<evidence type="ECO:0000256" key="11">
    <source>
        <dbReference type="RuleBase" id="RU003357"/>
    </source>
</evidence>
<evidence type="ECO:0000256" key="5">
    <source>
        <dbReference type="ARBA" id="ARBA00022692"/>
    </source>
</evidence>
<dbReference type="Pfam" id="PF07715">
    <property type="entry name" value="Plug"/>
    <property type="match status" value="1"/>
</dbReference>
<gene>
    <name evidence="14" type="ORF">K7G82_13160</name>
</gene>
<keyword evidence="15" id="KW-1185">Reference proteome</keyword>
<dbReference type="InterPro" id="IPR036942">
    <property type="entry name" value="Beta-barrel_TonB_sf"/>
</dbReference>
<feature type="domain" description="Secretin/TonB short N-terminal" evidence="13">
    <location>
        <begin position="49"/>
        <end position="100"/>
    </location>
</feature>
<evidence type="ECO:0000259" key="13">
    <source>
        <dbReference type="SMART" id="SM00965"/>
    </source>
</evidence>
<accession>A0ABS7PPU8</accession>
<name>A0ABS7PPU8_9SPHN</name>
<dbReference type="NCBIfam" id="TIGR01782">
    <property type="entry name" value="TonB-Xanth-Caul"/>
    <property type="match status" value="1"/>
</dbReference>
<evidence type="ECO:0000256" key="4">
    <source>
        <dbReference type="ARBA" id="ARBA00022496"/>
    </source>
</evidence>
<dbReference type="Pfam" id="PF07660">
    <property type="entry name" value="STN"/>
    <property type="match status" value="1"/>
</dbReference>
<reference evidence="14 15" key="1">
    <citation type="submission" date="2021-08" db="EMBL/GenBank/DDBJ databases">
        <authorList>
            <person name="Tuo L."/>
        </authorList>
    </citation>
    <scope>NUCLEOTIDE SEQUENCE [LARGE SCALE GENOMIC DNA]</scope>
    <source>
        <strain evidence="14 15">JCM 31229</strain>
    </source>
</reference>
<evidence type="ECO:0000256" key="10">
    <source>
        <dbReference type="PROSITE-ProRule" id="PRU01360"/>
    </source>
</evidence>
<dbReference type="InterPro" id="IPR039426">
    <property type="entry name" value="TonB-dep_rcpt-like"/>
</dbReference>
<dbReference type="PROSITE" id="PS52016">
    <property type="entry name" value="TONB_DEPENDENT_REC_3"/>
    <property type="match status" value="1"/>
</dbReference>
<dbReference type="InterPro" id="IPR037066">
    <property type="entry name" value="Plug_dom_sf"/>
</dbReference>
<dbReference type="InterPro" id="IPR013784">
    <property type="entry name" value="Carb-bd-like_fold"/>
</dbReference>
<keyword evidence="14" id="KW-0675">Receptor</keyword>
<comment type="caution">
    <text evidence="14">The sequence shown here is derived from an EMBL/GenBank/DDBJ whole genome shotgun (WGS) entry which is preliminary data.</text>
</comment>
<organism evidence="14 15">
    <name type="scientific">Sphingomonas colocasiae</name>
    <dbReference type="NCBI Taxonomy" id="1848973"/>
    <lineage>
        <taxon>Bacteria</taxon>
        <taxon>Pseudomonadati</taxon>
        <taxon>Pseudomonadota</taxon>
        <taxon>Alphaproteobacteria</taxon>
        <taxon>Sphingomonadales</taxon>
        <taxon>Sphingomonadaceae</taxon>
        <taxon>Sphingomonas</taxon>
    </lineage>
</organism>
<keyword evidence="12" id="KW-0732">Signal</keyword>
<evidence type="ECO:0000313" key="15">
    <source>
        <dbReference type="Proteomes" id="UP000706039"/>
    </source>
</evidence>
<comment type="subcellular location">
    <subcellularLocation>
        <location evidence="1 10">Cell outer membrane</location>
        <topology evidence="1 10">Multi-pass membrane protein</topology>
    </subcellularLocation>
</comment>
<keyword evidence="2 10" id="KW-0813">Transport</keyword>
<proteinExistence type="inferred from homology"/>
<dbReference type="SUPFAM" id="SSF49452">
    <property type="entry name" value="Starch-binding domain-like"/>
    <property type="match status" value="1"/>
</dbReference>
<keyword evidence="6" id="KW-0408">Iron</keyword>
<dbReference type="Gene3D" id="2.170.130.10">
    <property type="entry name" value="TonB-dependent receptor, plug domain"/>
    <property type="match status" value="1"/>
</dbReference>
<keyword evidence="3 10" id="KW-1134">Transmembrane beta strand</keyword>
<feature type="signal peptide" evidence="12">
    <location>
        <begin position="1"/>
        <end position="24"/>
    </location>
</feature>
<dbReference type="InterPro" id="IPR011662">
    <property type="entry name" value="Secretin/TonB_short_N"/>
</dbReference>